<dbReference type="InterPro" id="IPR029060">
    <property type="entry name" value="PIN-like_dom_sf"/>
</dbReference>
<dbReference type="EMBL" id="PDUD01000026">
    <property type="protein sequence ID" value="PHN04327.1"/>
    <property type="molecule type" value="Genomic_DNA"/>
</dbReference>
<sequence length="115" mass="13043">MRMNGNYLLDSNAIINIFRGDQNAISRTKKITIVHLPVIVIGELFYGAHKANRTPERILQIEKLEETVIILDITKKNGTDLRLDQRSTSGQGEANFGKRHLDCCACQGAWSYFTY</sequence>
<dbReference type="Gene3D" id="3.40.50.1010">
    <property type="entry name" value="5'-nuclease"/>
    <property type="match status" value="1"/>
</dbReference>
<dbReference type="InterPro" id="IPR002716">
    <property type="entry name" value="PIN_dom"/>
</dbReference>
<evidence type="ECO:0000313" key="2">
    <source>
        <dbReference type="EMBL" id="PHN04327.1"/>
    </source>
</evidence>
<keyword evidence="3" id="KW-1185">Reference proteome</keyword>
<organism evidence="2 3">
    <name type="scientific">Flavilitoribacter nigricans (strain ATCC 23147 / DSM 23189 / NBRC 102662 / NCIMB 1420 / SS-2)</name>
    <name type="common">Lewinella nigricans</name>
    <dbReference type="NCBI Taxonomy" id="1122177"/>
    <lineage>
        <taxon>Bacteria</taxon>
        <taxon>Pseudomonadati</taxon>
        <taxon>Bacteroidota</taxon>
        <taxon>Saprospiria</taxon>
        <taxon>Saprospirales</taxon>
        <taxon>Lewinellaceae</taxon>
        <taxon>Flavilitoribacter</taxon>
    </lineage>
</organism>
<proteinExistence type="predicted"/>
<dbReference type="AlphaFoldDB" id="A0A2D0N777"/>
<protein>
    <recommendedName>
        <fullName evidence="1">PIN domain-containing protein</fullName>
    </recommendedName>
</protein>
<feature type="domain" description="PIN" evidence="1">
    <location>
        <begin position="7"/>
        <end position="65"/>
    </location>
</feature>
<comment type="caution">
    <text evidence="2">The sequence shown here is derived from an EMBL/GenBank/DDBJ whole genome shotgun (WGS) entry which is preliminary data.</text>
</comment>
<evidence type="ECO:0000313" key="3">
    <source>
        <dbReference type="Proteomes" id="UP000223913"/>
    </source>
</evidence>
<dbReference type="Proteomes" id="UP000223913">
    <property type="component" value="Unassembled WGS sequence"/>
</dbReference>
<accession>A0A2D0N777</accession>
<dbReference type="SUPFAM" id="SSF88723">
    <property type="entry name" value="PIN domain-like"/>
    <property type="match status" value="1"/>
</dbReference>
<dbReference type="Pfam" id="PF01850">
    <property type="entry name" value="PIN"/>
    <property type="match status" value="1"/>
</dbReference>
<gene>
    <name evidence="2" type="ORF">CRP01_22460</name>
</gene>
<evidence type="ECO:0000259" key="1">
    <source>
        <dbReference type="Pfam" id="PF01850"/>
    </source>
</evidence>
<name>A0A2D0N777_FLAN2</name>
<reference evidence="2 3" key="1">
    <citation type="submission" date="2017-10" db="EMBL/GenBank/DDBJ databases">
        <title>The draft genome sequence of Lewinella nigricans NBRC 102662.</title>
        <authorList>
            <person name="Wang K."/>
        </authorList>
    </citation>
    <scope>NUCLEOTIDE SEQUENCE [LARGE SCALE GENOMIC DNA]</scope>
    <source>
        <strain evidence="2 3">NBRC 102662</strain>
    </source>
</reference>
<dbReference type="OrthoDB" id="9804823at2"/>